<evidence type="ECO:0000313" key="3">
    <source>
        <dbReference type="Proteomes" id="UP000649259"/>
    </source>
</evidence>
<dbReference type="GeneID" id="91472707"/>
<keyword evidence="3" id="KW-1185">Reference proteome</keyword>
<dbReference type="RefSeq" id="WP_189921793.1">
    <property type="nucleotide sequence ID" value="NZ_BMSI01000005.1"/>
</dbReference>
<evidence type="ECO:0000313" key="2">
    <source>
        <dbReference type="EMBL" id="GHI63218.1"/>
    </source>
</evidence>
<protein>
    <submittedName>
        <fullName evidence="2">Uncharacterized protein</fullName>
    </submittedName>
</protein>
<sequence length="104" mass="11321">MSSEHSTLRVRVTARDADTLRTLLRETRPDVGGRVRRDEDGRFGVDAFVSAEQAEALDREGVTVTVHEDATAGGRARQAEVARGDRFAPEDAVPHGLARKVPEA</sequence>
<feature type="compositionally biased region" description="Basic and acidic residues" evidence="1">
    <location>
        <begin position="77"/>
        <end position="93"/>
    </location>
</feature>
<dbReference type="Proteomes" id="UP000649259">
    <property type="component" value="Unassembled WGS sequence"/>
</dbReference>
<accession>A0ABQ3S522</accession>
<organism evidence="2 3">
    <name type="scientific">Streptomyces asoensis</name>
    <dbReference type="NCBI Taxonomy" id="249586"/>
    <lineage>
        <taxon>Bacteria</taxon>
        <taxon>Bacillati</taxon>
        <taxon>Actinomycetota</taxon>
        <taxon>Actinomycetes</taxon>
        <taxon>Kitasatosporales</taxon>
        <taxon>Streptomycetaceae</taxon>
        <taxon>Streptomyces</taxon>
    </lineage>
</organism>
<comment type="caution">
    <text evidence="2">The sequence shown here is derived from an EMBL/GenBank/DDBJ whole genome shotgun (WGS) entry which is preliminary data.</text>
</comment>
<name>A0ABQ3S522_9ACTN</name>
<evidence type="ECO:0000256" key="1">
    <source>
        <dbReference type="SAM" id="MobiDB-lite"/>
    </source>
</evidence>
<feature type="region of interest" description="Disordered" evidence="1">
    <location>
        <begin position="70"/>
        <end position="104"/>
    </location>
</feature>
<gene>
    <name evidence="2" type="ORF">Saso_48680</name>
</gene>
<reference evidence="3" key="1">
    <citation type="submission" date="2023-07" db="EMBL/GenBank/DDBJ databases">
        <title>Whole genome shotgun sequence of Streptomyces cacaoi subsp. asoensis NBRC 13813.</title>
        <authorList>
            <person name="Komaki H."/>
            <person name="Tamura T."/>
        </authorList>
    </citation>
    <scope>NUCLEOTIDE SEQUENCE [LARGE SCALE GENOMIC DNA]</scope>
    <source>
        <strain evidence="3">NBRC 13813</strain>
    </source>
</reference>
<dbReference type="EMBL" id="BNEB01000005">
    <property type="protein sequence ID" value="GHI63218.1"/>
    <property type="molecule type" value="Genomic_DNA"/>
</dbReference>
<proteinExistence type="predicted"/>